<dbReference type="InterPro" id="IPR029063">
    <property type="entry name" value="SAM-dependent_MTases_sf"/>
</dbReference>
<evidence type="ECO:0000256" key="4">
    <source>
        <dbReference type="ARBA" id="ARBA00022603"/>
    </source>
</evidence>
<dbReference type="GO" id="GO:0030091">
    <property type="term" value="P:protein repair"/>
    <property type="evidence" value="ECO:0007669"/>
    <property type="project" value="UniProtKB-UniRule"/>
</dbReference>
<protein>
    <recommendedName>
        <fullName evidence="7">Protein-L-isoaspartate O-methyltransferase</fullName>
        <ecNumber evidence="7">2.1.1.77</ecNumber>
    </recommendedName>
    <alternativeName>
        <fullName evidence="7">L-isoaspartyl protein carboxyl methyltransferase</fullName>
    </alternativeName>
    <alternativeName>
        <fullName evidence="7">Protein L-isoaspartyl methyltransferase</fullName>
    </alternativeName>
    <alternativeName>
        <fullName evidence="7">Protein-beta-aspartate methyltransferase</fullName>
        <shortName evidence="7">PIMT</shortName>
    </alternativeName>
</protein>
<dbReference type="Proteomes" id="UP000007844">
    <property type="component" value="Chromosome"/>
</dbReference>
<evidence type="ECO:0000256" key="3">
    <source>
        <dbReference type="ARBA" id="ARBA00022490"/>
    </source>
</evidence>
<evidence type="ECO:0000256" key="2">
    <source>
        <dbReference type="ARBA" id="ARBA00005369"/>
    </source>
</evidence>
<dbReference type="GO" id="GO:0032259">
    <property type="term" value="P:methylation"/>
    <property type="evidence" value="ECO:0007669"/>
    <property type="project" value="UniProtKB-KW"/>
</dbReference>
<dbReference type="FunFam" id="3.40.50.150:FF:000010">
    <property type="entry name" value="Protein-L-isoaspartate O-methyltransferase"/>
    <property type="match status" value="1"/>
</dbReference>
<dbReference type="AlphaFoldDB" id="F3Z472"/>
<evidence type="ECO:0000313" key="8">
    <source>
        <dbReference type="EMBL" id="EGJ51614.1"/>
    </source>
</evidence>
<keyword evidence="6 7" id="KW-0949">S-adenosyl-L-methionine</keyword>
<dbReference type="RefSeq" id="WP_014261234.1">
    <property type="nucleotide sequence ID" value="NC_016629.1"/>
</dbReference>
<dbReference type="GO" id="GO:0004719">
    <property type="term" value="F:protein-L-isoaspartate (D-aspartate) O-methyltransferase activity"/>
    <property type="evidence" value="ECO:0007669"/>
    <property type="project" value="UniProtKB-UniRule"/>
</dbReference>
<dbReference type="NCBIfam" id="TIGR00080">
    <property type="entry name" value="pimt"/>
    <property type="match status" value="1"/>
</dbReference>
<comment type="subcellular location">
    <subcellularLocation>
        <location evidence="1 7">Cytoplasm</location>
    </subcellularLocation>
</comment>
<dbReference type="EC" id="2.1.1.77" evidence="7"/>
<feature type="active site" evidence="7">
    <location>
        <position position="113"/>
    </location>
</feature>
<keyword evidence="5 7" id="KW-0808">Transferase</keyword>
<comment type="catalytic activity">
    <reaction evidence="7">
        <text>[protein]-L-isoaspartate + S-adenosyl-L-methionine = [protein]-L-isoaspartate alpha-methyl ester + S-adenosyl-L-homocysteine</text>
        <dbReference type="Rhea" id="RHEA:12705"/>
        <dbReference type="Rhea" id="RHEA-COMP:12143"/>
        <dbReference type="Rhea" id="RHEA-COMP:12144"/>
        <dbReference type="ChEBI" id="CHEBI:57856"/>
        <dbReference type="ChEBI" id="CHEBI:59789"/>
        <dbReference type="ChEBI" id="CHEBI:90596"/>
        <dbReference type="ChEBI" id="CHEBI:90598"/>
        <dbReference type="EC" id="2.1.1.77"/>
    </reaction>
</comment>
<dbReference type="InterPro" id="IPR000682">
    <property type="entry name" value="PCMT"/>
</dbReference>
<evidence type="ECO:0000256" key="6">
    <source>
        <dbReference type="ARBA" id="ARBA00022691"/>
    </source>
</evidence>
<evidence type="ECO:0000256" key="1">
    <source>
        <dbReference type="ARBA" id="ARBA00004496"/>
    </source>
</evidence>
<dbReference type="Pfam" id="PF01135">
    <property type="entry name" value="PCMT"/>
    <property type="match status" value="1"/>
</dbReference>
<dbReference type="PANTHER" id="PTHR11579:SF0">
    <property type="entry name" value="PROTEIN-L-ISOASPARTATE(D-ASPARTATE) O-METHYLTRANSFERASE"/>
    <property type="match status" value="1"/>
</dbReference>
<sequence length="260" mass="27454">MHHAACSHCLAVEAFRTLGALGILGVVMALVPAGPGLAGAAEEPGRAGERKAMVERISEEAKGLDFILDNGGLDQAVAEAMRRVPRHEFVPEEERERAYENAPLPIGFGQTISQPVVVAIMTDLLDIEPGSKVLEVGTGSGYQAAVLAALGARVHSIEIIPELAEFGRENLERAGFGQVAVHQGDGYYGLEQEAPFEAIIVTAAASHIPPPLVEQLAPGGHMAIPVGGQWFTQQLNLVEKGPDGAVTTRQLLPVAFVPLR</sequence>
<dbReference type="NCBIfam" id="NF001453">
    <property type="entry name" value="PRK00312.1"/>
    <property type="match status" value="1"/>
</dbReference>
<dbReference type="KEGG" id="daf:Desaf_3324"/>
<keyword evidence="9" id="KW-1185">Reference proteome</keyword>
<dbReference type="HOGENOM" id="CLU_055432_2_0_7"/>
<dbReference type="PANTHER" id="PTHR11579">
    <property type="entry name" value="PROTEIN-L-ISOASPARTATE O-METHYLTRANSFERASE"/>
    <property type="match status" value="1"/>
</dbReference>
<dbReference type="CDD" id="cd02440">
    <property type="entry name" value="AdoMet_MTases"/>
    <property type="match status" value="1"/>
</dbReference>
<dbReference type="EMBL" id="CP003221">
    <property type="protein sequence ID" value="EGJ51614.1"/>
    <property type="molecule type" value="Genomic_DNA"/>
</dbReference>
<accession>F3Z472</accession>
<dbReference type="eggNOG" id="COG2518">
    <property type="taxonomic scope" value="Bacteria"/>
</dbReference>
<comment type="function">
    <text evidence="7">Catalyzes the methyl esterification of L-isoaspartyl residues in peptides and proteins that result from spontaneous decomposition of normal L-aspartyl and L-asparaginyl residues. It plays a role in the repair and/or degradation of damaged proteins.</text>
</comment>
<dbReference type="SUPFAM" id="SSF53335">
    <property type="entry name" value="S-adenosyl-L-methionine-dependent methyltransferases"/>
    <property type="match status" value="1"/>
</dbReference>
<evidence type="ECO:0000256" key="5">
    <source>
        <dbReference type="ARBA" id="ARBA00022679"/>
    </source>
</evidence>
<dbReference type="PROSITE" id="PS01279">
    <property type="entry name" value="PCMT"/>
    <property type="match status" value="1"/>
</dbReference>
<evidence type="ECO:0000313" key="9">
    <source>
        <dbReference type="Proteomes" id="UP000007844"/>
    </source>
</evidence>
<dbReference type="STRING" id="690850.Desaf_3324"/>
<dbReference type="HAMAP" id="MF_00090">
    <property type="entry name" value="PIMT"/>
    <property type="match status" value="1"/>
</dbReference>
<organism evidence="8 9">
    <name type="scientific">Desulfocurvibacter africanus subsp. africanus str. Walvis Bay</name>
    <dbReference type="NCBI Taxonomy" id="690850"/>
    <lineage>
        <taxon>Bacteria</taxon>
        <taxon>Pseudomonadati</taxon>
        <taxon>Thermodesulfobacteriota</taxon>
        <taxon>Desulfovibrionia</taxon>
        <taxon>Desulfovibrionales</taxon>
        <taxon>Desulfovibrionaceae</taxon>
        <taxon>Desulfocurvibacter</taxon>
    </lineage>
</organism>
<reference evidence="8 9" key="1">
    <citation type="journal article" date="2011" name="J. Bacteriol.">
        <title>Genome sequence of the mercury-methylating and pleomorphic Desulfovibrio africanus Strain Walvis Bay.</title>
        <authorList>
            <person name="Brown S.D."/>
            <person name="Wall J.D."/>
            <person name="Kucken A.M."/>
            <person name="Gilmour C.C."/>
            <person name="Podar M."/>
            <person name="Brandt C.C."/>
            <person name="Teshima H."/>
            <person name="Detter J.C."/>
            <person name="Han C.S."/>
            <person name="Land M.L."/>
            <person name="Lucas S."/>
            <person name="Han J."/>
            <person name="Pennacchio L."/>
            <person name="Nolan M."/>
            <person name="Pitluck S."/>
            <person name="Woyke T."/>
            <person name="Goodwin L."/>
            <person name="Palumbo A.V."/>
            <person name="Elias D.A."/>
        </authorList>
    </citation>
    <scope>NUCLEOTIDE SEQUENCE [LARGE SCALE GENOMIC DNA]</scope>
    <source>
        <strain evidence="8 9">Walvis Bay</strain>
    </source>
</reference>
<keyword evidence="3 7" id="KW-0963">Cytoplasm</keyword>
<gene>
    <name evidence="7" type="primary">pcm</name>
    <name evidence="8" type="ORF">Desaf_3324</name>
</gene>
<evidence type="ECO:0000256" key="7">
    <source>
        <dbReference type="HAMAP-Rule" id="MF_00090"/>
    </source>
</evidence>
<comment type="similarity">
    <text evidence="2 7">Belongs to the methyltransferase superfamily. L-isoaspartyl/D-aspartyl protein methyltransferase family.</text>
</comment>
<dbReference type="GO" id="GO:0005737">
    <property type="term" value="C:cytoplasm"/>
    <property type="evidence" value="ECO:0007669"/>
    <property type="project" value="UniProtKB-SubCell"/>
</dbReference>
<keyword evidence="4 7" id="KW-0489">Methyltransferase</keyword>
<name>F3Z472_DESAF</name>
<proteinExistence type="inferred from homology"/>
<dbReference type="Gene3D" id="3.40.50.150">
    <property type="entry name" value="Vaccinia Virus protein VP39"/>
    <property type="match status" value="1"/>
</dbReference>